<keyword evidence="8" id="KW-0675">Receptor</keyword>
<proteinExistence type="predicted"/>
<evidence type="ECO:0000256" key="11">
    <source>
        <dbReference type="SAM" id="MobiDB-lite"/>
    </source>
</evidence>
<feature type="region of interest" description="Disordered" evidence="11">
    <location>
        <begin position="137"/>
        <end position="164"/>
    </location>
</feature>
<keyword evidence="9" id="KW-0325">Glycoprotein</keyword>
<reference evidence="12 13" key="1">
    <citation type="journal article" date="2014" name="Nat. Genet.">
        <title>Whole-genome sequence of a flatfish provides insights into ZW sex chromosome evolution and adaptation to a benthic lifestyle.</title>
        <authorList>
            <person name="Chen S."/>
            <person name="Zhang G."/>
            <person name="Shao C."/>
            <person name="Huang Q."/>
            <person name="Liu G."/>
            <person name="Zhang P."/>
            <person name="Song W."/>
            <person name="An N."/>
            <person name="Chalopin D."/>
            <person name="Volff J.N."/>
            <person name="Hong Y."/>
            <person name="Li Q."/>
            <person name="Sha Z."/>
            <person name="Zhou H."/>
            <person name="Xie M."/>
            <person name="Yu Q."/>
            <person name="Liu Y."/>
            <person name="Xiang H."/>
            <person name="Wang N."/>
            <person name="Wu K."/>
            <person name="Yang C."/>
            <person name="Zhou Q."/>
            <person name="Liao X."/>
            <person name="Yang L."/>
            <person name="Hu Q."/>
            <person name="Zhang J."/>
            <person name="Meng L."/>
            <person name="Jin L."/>
            <person name="Tian Y."/>
            <person name="Lian J."/>
            <person name="Yang J."/>
            <person name="Miao G."/>
            <person name="Liu S."/>
            <person name="Liang Z."/>
            <person name="Yan F."/>
            <person name="Li Y."/>
            <person name="Sun B."/>
            <person name="Zhang H."/>
            <person name="Zhang J."/>
            <person name="Zhu Y."/>
            <person name="Du M."/>
            <person name="Zhao Y."/>
            <person name="Schartl M."/>
            <person name="Tang Q."/>
            <person name="Wang J."/>
        </authorList>
    </citation>
    <scope>NUCLEOTIDE SEQUENCE</scope>
</reference>
<dbReference type="InterPro" id="IPR023415">
    <property type="entry name" value="LDLR_class-A_CS"/>
</dbReference>
<name>A0A3P8UVD5_CYNSE</name>
<dbReference type="FunFam" id="4.10.400.10:FF:000002">
    <property type="entry name" value="Low-density lipoprotein receptor-related protein 1"/>
    <property type="match status" value="1"/>
</dbReference>
<dbReference type="InterPro" id="IPR002172">
    <property type="entry name" value="LDrepeatLR_classA_rpt"/>
</dbReference>
<keyword evidence="5" id="KW-1133">Transmembrane helix</keyword>
<accession>A0A3P8UVD5</accession>
<dbReference type="AlphaFoldDB" id="A0A3P8UVD5"/>
<dbReference type="STRING" id="244447.ENSCSEP00000005779"/>
<reference evidence="12" key="3">
    <citation type="submission" date="2025-09" db="UniProtKB">
        <authorList>
            <consortium name="Ensembl"/>
        </authorList>
    </citation>
    <scope>IDENTIFICATION</scope>
</reference>
<dbReference type="PRINTS" id="PR00261">
    <property type="entry name" value="LDLRECEPTOR"/>
</dbReference>
<feature type="compositionally biased region" description="Basic and acidic residues" evidence="11">
    <location>
        <begin position="146"/>
        <end position="164"/>
    </location>
</feature>
<dbReference type="GO" id="GO:0043235">
    <property type="term" value="C:receptor complex"/>
    <property type="evidence" value="ECO:0007669"/>
    <property type="project" value="TreeGrafter"/>
</dbReference>
<dbReference type="Proteomes" id="UP000265120">
    <property type="component" value="Chromosome 11"/>
</dbReference>
<dbReference type="PANTHER" id="PTHR22722">
    <property type="entry name" value="LOW-DENSITY LIPOPROTEIN RECEPTOR-RELATED PROTEIN 2-RELATED"/>
    <property type="match status" value="1"/>
</dbReference>
<keyword evidence="2" id="KW-0812">Transmembrane</keyword>
<dbReference type="SUPFAM" id="SSF57424">
    <property type="entry name" value="LDL receptor-like module"/>
    <property type="match status" value="2"/>
</dbReference>
<reference evidence="12" key="2">
    <citation type="submission" date="2025-08" db="UniProtKB">
        <authorList>
            <consortium name="Ensembl"/>
        </authorList>
    </citation>
    <scope>IDENTIFICATION</scope>
</reference>
<dbReference type="Ensembl" id="ENSCSET00000005842.1">
    <property type="protein sequence ID" value="ENSCSEP00000005779.1"/>
    <property type="gene ID" value="ENSCSEG00000003736.1"/>
</dbReference>
<evidence type="ECO:0000256" key="9">
    <source>
        <dbReference type="ARBA" id="ARBA00023180"/>
    </source>
</evidence>
<dbReference type="CDD" id="cd00112">
    <property type="entry name" value="LDLa"/>
    <property type="match status" value="2"/>
</dbReference>
<dbReference type="Pfam" id="PF00057">
    <property type="entry name" value="Ldl_recept_a"/>
    <property type="match status" value="2"/>
</dbReference>
<evidence type="ECO:0000256" key="2">
    <source>
        <dbReference type="ARBA" id="ARBA00022692"/>
    </source>
</evidence>
<dbReference type="GO" id="GO:0005041">
    <property type="term" value="F:low-density lipoprotein particle receptor activity"/>
    <property type="evidence" value="ECO:0007669"/>
    <property type="project" value="TreeGrafter"/>
</dbReference>
<dbReference type="PANTHER" id="PTHR22722:SF5">
    <property type="entry name" value="LOW-DENSITY LIPOPROTEIN RECEPTOR-RELATED PROTEIN 1B"/>
    <property type="match status" value="1"/>
</dbReference>
<evidence type="ECO:0000313" key="13">
    <source>
        <dbReference type="Proteomes" id="UP000265120"/>
    </source>
</evidence>
<sequence length="288" mass="32762">MLSHYDFLILRNTILSYRKNLRPTFHENDLHVVFPLPDIHVCLPSQFKCTHPSRCIPGIFRCNGQDNCGEGEDEKDCRECPSSNLIPCLHFGGPALDNDCVDESDEPANCTQMTCGVDEFRCKDSGRCIPARWKCDGEDDCGDASDEPKEECGKNRTETETDGSGEDKVYETCFHSFSSTIHPHPLLLHPHPCSCWTQLVLCSIFIFFLKYRMWYYLPPLSCFLWFCTSPSFPFPLLLPPLLSALSALQCLLSVLSHELSCFLPSATAVFRERVLLHQWSLHCRAMEV</sequence>
<dbReference type="InterPro" id="IPR051221">
    <property type="entry name" value="LDLR-related"/>
</dbReference>
<dbReference type="InParanoid" id="A0A3P8UVD5"/>
<evidence type="ECO:0000256" key="3">
    <source>
        <dbReference type="ARBA" id="ARBA00022729"/>
    </source>
</evidence>
<dbReference type="PROSITE" id="PS01209">
    <property type="entry name" value="LDLRA_1"/>
    <property type="match status" value="1"/>
</dbReference>
<dbReference type="InterPro" id="IPR036055">
    <property type="entry name" value="LDL_receptor-like_sf"/>
</dbReference>
<dbReference type="GO" id="GO:0005886">
    <property type="term" value="C:plasma membrane"/>
    <property type="evidence" value="ECO:0007669"/>
    <property type="project" value="TreeGrafter"/>
</dbReference>
<dbReference type="Gene3D" id="4.10.400.10">
    <property type="entry name" value="Low-density Lipoprotein Receptor"/>
    <property type="match status" value="2"/>
</dbReference>
<keyword evidence="6" id="KW-0472">Membrane</keyword>
<evidence type="ECO:0000256" key="6">
    <source>
        <dbReference type="ARBA" id="ARBA00023136"/>
    </source>
</evidence>
<keyword evidence="7 10" id="KW-1015">Disulfide bond</keyword>
<evidence type="ECO:0000256" key="1">
    <source>
        <dbReference type="ARBA" id="ARBA00004167"/>
    </source>
</evidence>
<organism evidence="12 13">
    <name type="scientific">Cynoglossus semilaevis</name>
    <name type="common">Tongue sole</name>
    <dbReference type="NCBI Taxonomy" id="244447"/>
    <lineage>
        <taxon>Eukaryota</taxon>
        <taxon>Metazoa</taxon>
        <taxon>Chordata</taxon>
        <taxon>Craniata</taxon>
        <taxon>Vertebrata</taxon>
        <taxon>Euteleostomi</taxon>
        <taxon>Actinopterygii</taxon>
        <taxon>Neopterygii</taxon>
        <taxon>Teleostei</taxon>
        <taxon>Neoteleostei</taxon>
        <taxon>Acanthomorphata</taxon>
        <taxon>Carangaria</taxon>
        <taxon>Pleuronectiformes</taxon>
        <taxon>Pleuronectoidei</taxon>
        <taxon>Cynoglossidae</taxon>
        <taxon>Cynoglossinae</taxon>
        <taxon>Cynoglossus</taxon>
    </lineage>
</organism>
<dbReference type="SMART" id="SM00192">
    <property type="entry name" value="LDLa"/>
    <property type="match status" value="2"/>
</dbReference>
<comment type="caution">
    <text evidence="10">Lacks conserved residue(s) required for the propagation of feature annotation.</text>
</comment>
<dbReference type="PROSITE" id="PS50068">
    <property type="entry name" value="LDLRA_2"/>
    <property type="match status" value="2"/>
</dbReference>
<comment type="subcellular location">
    <subcellularLocation>
        <location evidence="1">Membrane</location>
        <topology evidence="1">Single-pass membrane protein</topology>
    </subcellularLocation>
</comment>
<keyword evidence="3" id="KW-0732">Signal</keyword>
<dbReference type="GeneTree" id="ENSGT00940000178171"/>
<feature type="disulfide bond" evidence="10">
    <location>
        <begin position="62"/>
        <end position="77"/>
    </location>
</feature>
<keyword evidence="13" id="KW-1185">Reference proteome</keyword>
<evidence type="ECO:0000256" key="4">
    <source>
        <dbReference type="ARBA" id="ARBA00022737"/>
    </source>
</evidence>
<evidence type="ECO:0000256" key="10">
    <source>
        <dbReference type="PROSITE-ProRule" id="PRU00124"/>
    </source>
</evidence>
<evidence type="ECO:0000256" key="5">
    <source>
        <dbReference type="ARBA" id="ARBA00022989"/>
    </source>
</evidence>
<evidence type="ECO:0000256" key="8">
    <source>
        <dbReference type="ARBA" id="ARBA00023170"/>
    </source>
</evidence>
<protein>
    <submittedName>
        <fullName evidence="12">Uncharacterized protein</fullName>
    </submittedName>
</protein>
<evidence type="ECO:0000256" key="7">
    <source>
        <dbReference type="ARBA" id="ARBA00023157"/>
    </source>
</evidence>
<keyword evidence="4" id="KW-0677">Repeat</keyword>
<evidence type="ECO:0000313" key="12">
    <source>
        <dbReference type="Ensembl" id="ENSCSEP00000005779.1"/>
    </source>
</evidence>